<dbReference type="SUPFAM" id="SSF69572">
    <property type="entry name" value="Activating enzymes of the ubiquitin-like proteins"/>
    <property type="match status" value="1"/>
</dbReference>
<evidence type="ECO:0000313" key="7">
    <source>
        <dbReference type="EMBL" id="KAK2066783.1"/>
    </source>
</evidence>
<dbReference type="Pfam" id="PF00899">
    <property type="entry name" value="ThiF"/>
    <property type="match status" value="1"/>
</dbReference>
<comment type="pathway">
    <text evidence="1 4">Protein modification; protein neddylation.</text>
</comment>
<dbReference type="Proteomes" id="UP001217918">
    <property type="component" value="Unassembled WGS sequence"/>
</dbReference>
<dbReference type="InterPro" id="IPR000594">
    <property type="entry name" value="ThiF_NAD_FAD-bd"/>
</dbReference>
<accession>A0AAD9MAH2</accession>
<dbReference type="GO" id="GO:0005737">
    <property type="term" value="C:cytoplasm"/>
    <property type="evidence" value="ECO:0007669"/>
    <property type="project" value="TreeGrafter"/>
</dbReference>
<feature type="domain" description="THIF-type NAD/FAD binding fold" evidence="6">
    <location>
        <begin position="23"/>
        <end position="531"/>
    </location>
</feature>
<feature type="region of interest" description="Disordered" evidence="5">
    <location>
        <begin position="1"/>
        <end position="20"/>
    </location>
</feature>
<evidence type="ECO:0000256" key="4">
    <source>
        <dbReference type="PIRNR" id="PIRNR039099"/>
    </source>
</evidence>
<dbReference type="PIRSF" id="PIRSF039099">
    <property type="entry name" value="APP-BP1"/>
    <property type="match status" value="1"/>
</dbReference>
<evidence type="ECO:0000256" key="3">
    <source>
        <dbReference type="ARBA" id="ARBA00022786"/>
    </source>
</evidence>
<feature type="compositionally biased region" description="Polar residues" evidence="5">
    <location>
        <begin position="1"/>
        <end position="10"/>
    </location>
</feature>
<dbReference type="AlphaFoldDB" id="A0AAD9MAH2"/>
<name>A0AAD9MAH2_9PEZI</name>
<evidence type="ECO:0000256" key="1">
    <source>
        <dbReference type="ARBA" id="ARBA00005032"/>
    </source>
</evidence>
<comment type="similarity">
    <text evidence="2 4">Belongs to the ubiquitin-activating E1 family. ULA1 subfamily.</text>
</comment>
<evidence type="ECO:0000259" key="6">
    <source>
        <dbReference type="Pfam" id="PF00899"/>
    </source>
</evidence>
<dbReference type="InterPro" id="IPR035985">
    <property type="entry name" value="Ubiquitin-activating_enz"/>
</dbReference>
<dbReference type="GO" id="GO:0045116">
    <property type="term" value="P:protein neddylation"/>
    <property type="evidence" value="ECO:0007669"/>
    <property type="project" value="UniProtKB-UniRule"/>
</dbReference>
<comment type="function">
    <text evidence="4">Regulatory subunit of the dimeric UBA3-ULA1 E1 enzyme.</text>
</comment>
<sequence length="594" mass="65689">MTEKVTSQTPPILHGPSEKDRKYDRQLRLWAASGQAALEEANILLLNSGAGTVGVETLKNLILPGIGRFSIADDASVSDADLGVNFFLQESSRGKPRSQCCAELLLELNPEVQGTWQTLNQSSEALGEYLESSPIYTMILYTFPVRPEYQALLETYSRQHKTPVVAIHSAGLYSYFQITLPGAFPIVETHPDETATTDLRLLAPWPELEQFAQELTKDVDNLDDHDHGHLPYVAILLHYLGKWRDLHDGTNPTTYAEKTAFRRMVQDATRRDNPEVGEENFDEAVAAVLKTVTPASLPAGLREVFQYEHAEPTEQKSVFWVIADAVKQFYDKHKCLPVPGSVPDMKAQSKVYVQLQNIYKAKARKDAGEVLELVRTTPAGHGVDPAQVELFCKNAAFVKLVNATRAARSPSEAMDRLRRVAESEFRNDETAEALMTPFSLLPIYLALQATSHVASATETDMLAEITKMVPGAAENERVIKCVREVARAEGGELHNISALTGGMVAQEVIKVITKQYVPIDNTCIFDGISSRCQMKSGRLGSRLISATAFRLPRLGSRPRSCVAEVVVELMSEDVVITSMLLSDVAIRPRLWGGR</sequence>
<organism evidence="7 8">
    <name type="scientific">Phyllachora maydis</name>
    <dbReference type="NCBI Taxonomy" id="1825666"/>
    <lineage>
        <taxon>Eukaryota</taxon>
        <taxon>Fungi</taxon>
        <taxon>Dikarya</taxon>
        <taxon>Ascomycota</taxon>
        <taxon>Pezizomycotina</taxon>
        <taxon>Sordariomycetes</taxon>
        <taxon>Sordariomycetidae</taxon>
        <taxon>Phyllachorales</taxon>
        <taxon>Phyllachoraceae</taxon>
        <taxon>Phyllachora</taxon>
    </lineage>
</organism>
<dbReference type="GO" id="GO:0019781">
    <property type="term" value="F:NEDD8 activating enzyme activity"/>
    <property type="evidence" value="ECO:0007669"/>
    <property type="project" value="UniProtKB-UniRule"/>
</dbReference>
<dbReference type="PANTHER" id="PTHR10953">
    <property type="entry name" value="UBIQUITIN-ACTIVATING ENZYME E1"/>
    <property type="match status" value="1"/>
</dbReference>
<evidence type="ECO:0000256" key="2">
    <source>
        <dbReference type="ARBA" id="ARBA00006868"/>
    </source>
</evidence>
<reference evidence="7" key="1">
    <citation type="journal article" date="2023" name="Mol. Plant Microbe Interact.">
        <title>Elucidating the Obligate Nature and Biological Capacity of an Invasive Fungal Corn Pathogen.</title>
        <authorList>
            <person name="MacCready J.S."/>
            <person name="Roggenkamp E.M."/>
            <person name="Gdanetz K."/>
            <person name="Chilvers M.I."/>
        </authorList>
    </citation>
    <scope>NUCLEOTIDE SEQUENCE</scope>
    <source>
        <strain evidence="7">PM02</strain>
    </source>
</reference>
<dbReference type="InterPro" id="IPR030667">
    <property type="entry name" value="APP-BP1"/>
</dbReference>
<dbReference type="InterPro" id="IPR045886">
    <property type="entry name" value="ThiF/MoeB/HesA"/>
</dbReference>
<evidence type="ECO:0000313" key="8">
    <source>
        <dbReference type="Proteomes" id="UP001217918"/>
    </source>
</evidence>
<evidence type="ECO:0000256" key="5">
    <source>
        <dbReference type="SAM" id="MobiDB-lite"/>
    </source>
</evidence>
<protein>
    <recommendedName>
        <fullName evidence="4">NEDD8-activating enzyme E1 regulatory subunit</fullName>
    </recommendedName>
</protein>
<dbReference type="Gene3D" id="3.40.50.720">
    <property type="entry name" value="NAD(P)-binding Rossmann-like Domain"/>
    <property type="match status" value="2"/>
</dbReference>
<proteinExistence type="inferred from homology"/>
<gene>
    <name evidence="7" type="ORF">P8C59_000571</name>
</gene>
<dbReference type="PANTHER" id="PTHR10953:SF29">
    <property type="entry name" value="NEDD8-ACTIVATING ENZYME E1 REGULATORY SUBUNIT"/>
    <property type="match status" value="1"/>
</dbReference>
<dbReference type="EMBL" id="JAQQPM010000001">
    <property type="protein sequence ID" value="KAK2066783.1"/>
    <property type="molecule type" value="Genomic_DNA"/>
</dbReference>
<keyword evidence="3 4" id="KW-0833">Ubl conjugation pathway</keyword>
<keyword evidence="8" id="KW-1185">Reference proteome</keyword>
<comment type="caution">
    <text evidence="7">The sequence shown here is derived from an EMBL/GenBank/DDBJ whole genome shotgun (WGS) entry which is preliminary data.</text>
</comment>